<dbReference type="InParanoid" id="B8CE30"/>
<dbReference type="KEGG" id="tps:THAPSDRAFT_10629"/>
<dbReference type="RefSeq" id="XP_002294364.1">
    <property type="nucleotide sequence ID" value="XM_002294328.1"/>
</dbReference>
<keyword evidence="3" id="KW-1185">Reference proteome</keyword>
<dbReference type="OMA" id="IVRSNIC"/>
<protein>
    <submittedName>
        <fullName evidence="2">Uncharacterized protein</fullName>
    </submittedName>
</protein>
<reference evidence="2 3" key="2">
    <citation type="journal article" date="2008" name="Nature">
        <title>The Phaeodactylum genome reveals the evolutionary history of diatom genomes.</title>
        <authorList>
            <person name="Bowler C."/>
            <person name="Allen A.E."/>
            <person name="Badger J.H."/>
            <person name="Grimwood J."/>
            <person name="Jabbari K."/>
            <person name="Kuo A."/>
            <person name="Maheswari U."/>
            <person name="Martens C."/>
            <person name="Maumus F."/>
            <person name="Otillar R.P."/>
            <person name="Rayko E."/>
            <person name="Salamov A."/>
            <person name="Vandepoele K."/>
            <person name="Beszteri B."/>
            <person name="Gruber A."/>
            <person name="Heijde M."/>
            <person name="Katinka M."/>
            <person name="Mock T."/>
            <person name="Valentin K."/>
            <person name="Verret F."/>
            <person name="Berges J.A."/>
            <person name="Brownlee C."/>
            <person name="Cadoret J.P."/>
            <person name="Chiovitti A."/>
            <person name="Choi C.J."/>
            <person name="Coesel S."/>
            <person name="De Martino A."/>
            <person name="Detter J.C."/>
            <person name="Durkin C."/>
            <person name="Falciatore A."/>
            <person name="Fournet J."/>
            <person name="Haruta M."/>
            <person name="Huysman M.J."/>
            <person name="Jenkins B.D."/>
            <person name="Jiroutova K."/>
            <person name="Jorgensen R.E."/>
            <person name="Joubert Y."/>
            <person name="Kaplan A."/>
            <person name="Kroger N."/>
            <person name="Kroth P.G."/>
            <person name="La Roche J."/>
            <person name="Lindquist E."/>
            <person name="Lommer M."/>
            <person name="Martin-Jezequel V."/>
            <person name="Lopez P.J."/>
            <person name="Lucas S."/>
            <person name="Mangogna M."/>
            <person name="McGinnis K."/>
            <person name="Medlin L.K."/>
            <person name="Montsant A."/>
            <person name="Oudot-Le Secq M.P."/>
            <person name="Napoli C."/>
            <person name="Obornik M."/>
            <person name="Parker M.S."/>
            <person name="Petit J.L."/>
            <person name="Porcel B.M."/>
            <person name="Poulsen N."/>
            <person name="Robison M."/>
            <person name="Rychlewski L."/>
            <person name="Rynearson T.A."/>
            <person name="Schmutz J."/>
            <person name="Shapiro H."/>
            <person name="Siaut M."/>
            <person name="Stanley M."/>
            <person name="Sussman M.R."/>
            <person name="Taylor A.R."/>
            <person name="Vardi A."/>
            <person name="von Dassow P."/>
            <person name="Vyverman W."/>
            <person name="Willis A."/>
            <person name="Wyrwicz L.S."/>
            <person name="Rokhsar D.S."/>
            <person name="Weissenbach J."/>
            <person name="Armbrust E.V."/>
            <person name="Green B.R."/>
            <person name="Van de Peer Y."/>
            <person name="Grigoriev I.V."/>
        </authorList>
    </citation>
    <scope>NUCLEOTIDE SEQUENCE [LARGE SCALE GENOMIC DNA]</scope>
    <source>
        <strain evidence="2 3">CCMP1335</strain>
    </source>
</reference>
<dbReference type="Proteomes" id="UP000001449">
    <property type="component" value="Chromosome 17"/>
</dbReference>
<proteinExistence type="predicted"/>
<dbReference type="HOGENOM" id="CLU_481061_0_0_1"/>
<feature type="region of interest" description="Disordered" evidence="1">
    <location>
        <begin position="516"/>
        <end position="567"/>
    </location>
</feature>
<evidence type="ECO:0000313" key="2">
    <source>
        <dbReference type="EMBL" id="EED88198.1"/>
    </source>
</evidence>
<evidence type="ECO:0000256" key="1">
    <source>
        <dbReference type="SAM" id="MobiDB-lite"/>
    </source>
</evidence>
<sequence>MSDVESLEAVSARGIENHDLPNNNSNGSSILQTPALISSLIVAFVSSHLSPKQVGQINVLATSARRLKSTPDVSFGFGETAAVARCRLEIAAKEVDDATKAFKLAVEQYQSNMNYSTSRDQFSLGTDLVTLIAMPDSILVHIMGYSIANTRQDLSPMIALEKTSKVFNRLLTDERNLYKLFGEDFFDTADYSRTVTLRDKIFLPVAVRGIALWQSSTENILLRYLGGADGFRRVVDAVLERMNSQPHQRMYEVDDVFLRGDTINYIAEVIQSHIIAMLVKVNAFSFTRTQREDNGSPPFPCVEPRDYALTSAIRFSDNEMAMQCCQIWCQETGLVGLHRCNLSSFSEWEWPDDACQEEQILSAEARRQMVRALSYRAGVTKLSSATFDVIATDTLHSIALLVIYGLEACVAECYRMDRTYSENQIIGAVEGADGNDDGDKACDWTDKLFNQCPPPKARADGTRIYTIVPRQIEEGALKYGMQRVVGSGWAVSDGKTESEEVEEAKASYLCRDYKENSSLSDGSYHSDSSLSDGSYHSDSPISDDSYYSESSLSSGEGEDNADDAMSL</sequence>
<dbReference type="eggNOG" id="ENOG502R0U3">
    <property type="taxonomic scope" value="Eukaryota"/>
</dbReference>
<dbReference type="PaxDb" id="35128-Thaps10629"/>
<feature type="compositionally biased region" description="Acidic residues" evidence="1">
    <location>
        <begin position="556"/>
        <end position="567"/>
    </location>
</feature>
<dbReference type="EMBL" id="CM000651">
    <property type="protein sequence ID" value="EED88198.1"/>
    <property type="molecule type" value="Genomic_DNA"/>
</dbReference>
<dbReference type="GeneID" id="7453147"/>
<evidence type="ECO:0000313" key="3">
    <source>
        <dbReference type="Proteomes" id="UP000001449"/>
    </source>
</evidence>
<dbReference type="AlphaFoldDB" id="B8CE30"/>
<feature type="compositionally biased region" description="Low complexity" evidence="1">
    <location>
        <begin position="517"/>
        <end position="554"/>
    </location>
</feature>
<name>B8CE30_THAPS</name>
<gene>
    <name evidence="2" type="ORF">THAPSDRAFT_10629</name>
</gene>
<organism evidence="2 3">
    <name type="scientific">Thalassiosira pseudonana</name>
    <name type="common">Marine diatom</name>
    <name type="synonym">Cyclotella nana</name>
    <dbReference type="NCBI Taxonomy" id="35128"/>
    <lineage>
        <taxon>Eukaryota</taxon>
        <taxon>Sar</taxon>
        <taxon>Stramenopiles</taxon>
        <taxon>Ochrophyta</taxon>
        <taxon>Bacillariophyta</taxon>
        <taxon>Coscinodiscophyceae</taxon>
        <taxon>Thalassiosirophycidae</taxon>
        <taxon>Thalassiosirales</taxon>
        <taxon>Thalassiosiraceae</taxon>
        <taxon>Thalassiosira</taxon>
    </lineage>
</organism>
<accession>B8CE30</accession>
<reference evidence="2 3" key="1">
    <citation type="journal article" date="2004" name="Science">
        <title>The genome of the diatom Thalassiosira pseudonana: ecology, evolution, and metabolism.</title>
        <authorList>
            <person name="Armbrust E.V."/>
            <person name="Berges J.A."/>
            <person name="Bowler C."/>
            <person name="Green B.R."/>
            <person name="Martinez D."/>
            <person name="Putnam N.H."/>
            <person name="Zhou S."/>
            <person name="Allen A.E."/>
            <person name="Apt K.E."/>
            <person name="Bechner M."/>
            <person name="Brzezinski M.A."/>
            <person name="Chaal B.K."/>
            <person name="Chiovitti A."/>
            <person name="Davis A.K."/>
            <person name="Demarest M.S."/>
            <person name="Detter J.C."/>
            <person name="Glavina T."/>
            <person name="Goodstein D."/>
            <person name="Hadi M.Z."/>
            <person name="Hellsten U."/>
            <person name="Hildebrand M."/>
            <person name="Jenkins B.D."/>
            <person name="Jurka J."/>
            <person name="Kapitonov V.V."/>
            <person name="Kroger N."/>
            <person name="Lau W.W."/>
            <person name="Lane T.W."/>
            <person name="Larimer F.W."/>
            <person name="Lippmeier J.C."/>
            <person name="Lucas S."/>
            <person name="Medina M."/>
            <person name="Montsant A."/>
            <person name="Obornik M."/>
            <person name="Parker M.S."/>
            <person name="Palenik B."/>
            <person name="Pazour G.J."/>
            <person name="Richardson P.M."/>
            <person name="Rynearson T.A."/>
            <person name="Saito M.A."/>
            <person name="Schwartz D.C."/>
            <person name="Thamatrakoln K."/>
            <person name="Valentin K."/>
            <person name="Vardi A."/>
            <person name="Wilkerson F.P."/>
            <person name="Rokhsar D.S."/>
        </authorList>
    </citation>
    <scope>NUCLEOTIDE SEQUENCE [LARGE SCALE GENOMIC DNA]</scope>
    <source>
        <strain evidence="2 3">CCMP1335</strain>
    </source>
</reference>